<name>A0AA91DMB3_VARPD</name>
<evidence type="ECO:0000259" key="1">
    <source>
        <dbReference type="PROSITE" id="PS50995"/>
    </source>
</evidence>
<dbReference type="InterPro" id="IPR036388">
    <property type="entry name" value="WH-like_DNA-bd_sf"/>
</dbReference>
<dbReference type="InterPro" id="IPR036390">
    <property type="entry name" value="WH_DNA-bd_sf"/>
</dbReference>
<dbReference type="AlphaFoldDB" id="A0AA91DMB3"/>
<accession>A0AA91DMB3</accession>
<dbReference type="GO" id="GO:0003700">
    <property type="term" value="F:DNA-binding transcription factor activity"/>
    <property type="evidence" value="ECO:0007669"/>
    <property type="project" value="InterPro"/>
</dbReference>
<dbReference type="SUPFAM" id="SSF46785">
    <property type="entry name" value="Winged helix' DNA-binding domain"/>
    <property type="match status" value="1"/>
</dbReference>
<evidence type="ECO:0000313" key="3">
    <source>
        <dbReference type="Proteomes" id="UP000077852"/>
    </source>
</evidence>
<dbReference type="EMBL" id="LVHG01000050">
    <property type="protein sequence ID" value="OAK62488.1"/>
    <property type="molecule type" value="Genomic_DNA"/>
</dbReference>
<dbReference type="PANTHER" id="PTHR33164:SF43">
    <property type="entry name" value="HTH-TYPE TRANSCRIPTIONAL REPRESSOR YETL"/>
    <property type="match status" value="1"/>
</dbReference>
<gene>
    <name evidence="2" type="ORF">A3K87_18310</name>
</gene>
<sequence>MVRAYNLCDAVMTSRLAAIGLRVGEHEVLATIATTPGITQQALAARCFVAKSGVSMLLTQMETRGWVRRDSDGADARIRRLTLTDDGMAIARKCLAIQAELVSAMVAPATSQELEIVADAMNRVSVVLEAMRAGKA</sequence>
<dbReference type="GO" id="GO:0006950">
    <property type="term" value="P:response to stress"/>
    <property type="evidence" value="ECO:0007669"/>
    <property type="project" value="TreeGrafter"/>
</dbReference>
<proteinExistence type="predicted"/>
<reference evidence="2 3" key="1">
    <citation type="submission" date="2016-03" db="EMBL/GenBank/DDBJ databases">
        <title>Genome sequence of Variovorax paradoxus KB5.</title>
        <authorList>
            <person name="Jeong H."/>
            <person name="Hong C.E."/>
            <person name="Jo S.H."/>
            <person name="Park J.M."/>
        </authorList>
    </citation>
    <scope>NUCLEOTIDE SEQUENCE [LARGE SCALE GENOMIC DNA]</scope>
    <source>
        <strain evidence="2 3">KB5</strain>
    </source>
</reference>
<dbReference type="PRINTS" id="PR00598">
    <property type="entry name" value="HTHMARR"/>
</dbReference>
<dbReference type="Proteomes" id="UP000077852">
    <property type="component" value="Unassembled WGS sequence"/>
</dbReference>
<dbReference type="InterPro" id="IPR000835">
    <property type="entry name" value="HTH_MarR-typ"/>
</dbReference>
<comment type="caution">
    <text evidence="2">The sequence shown here is derived from an EMBL/GenBank/DDBJ whole genome shotgun (WGS) entry which is preliminary data.</text>
</comment>
<dbReference type="PROSITE" id="PS50995">
    <property type="entry name" value="HTH_MARR_2"/>
    <property type="match status" value="1"/>
</dbReference>
<feature type="domain" description="HTH marR-type" evidence="1">
    <location>
        <begin position="1"/>
        <end position="126"/>
    </location>
</feature>
<dbReference type="PANTHER" id="PTHR33164">
    <property type="entry name" value="TRANSCRIPTIONAL REGULATOR, MARR FAMILY"/>
    <property type="match status" value="1"/>
</dbReference>
<organism evidence="2 3">
    <name type="scientific">Variovorax paradoxus</name>
    <dbReference type="NCBI Taxonomy" id="34073"/>
    <lineage>
        <taxon>Bacteria</taxon>
        <taxon>Pseudomonadati</taxon>
        <taxon>Pseudomonadota</taxon>
        <taxon>Betaproteobacteria</taxon>
        <taxon>Burkholderiales</taxon>
        <taxon>Comamonadaceae</taxon>
        <taxon>Variovorax</taxon>
    </lineage>
</organism>
<dbReference type="Gene3D" id="1.10.10.10">
    <property type="entry name" value="Winged helix-like DNA-binding domain superfamily/Winged helix DNA-binding domain"/>
    <property type="match status" value="1"/>
</dbReference>
<dbReference type="Pfam" id="PF12802">
    <property type="entry name" value="MarR_2"/>
    <property type="match status" value="1"/>
</dbReference>
<dbReference type="InterPro" id="IPR039422">
    <property type="entry name" value="MarR/SlyA-like"/>
</dbReference>
<protein>
    <recommendedName>
        <fullName evidence="1">HTH marR-type domain-containing protein</fullName>
    </recommendedName>
</protein>
<dbReference type="SMART" id="SM00347">
    <property type="entry name" value="HTH_MARR"/>
    <property type="match status" value="1"/>
</dbReference>
<evidence type="ECO:0000313" key="2">
    <source>
        <dbReference type="EMBL" id="OAK62488.1"/>
    </source>
</evidence>